<dbReference type="Pfam" id="PF02770">
    <property type="entry name" value="Acyl-CoA_dh_M"/>
    <property type="match status" value="1"/>
</dbReference>
<dbReference type="Gene3D" id="1.10.540.10">
    <property type="entry name" value="Acyl-CoA dehydrogenase/oxidase, N-terminal domain"/>
    <property type="match status" value="1"/>
</dbReference>
<dbReference type="InterPro" id="IPR013786">
    <property type="entry name" value="AcylCoA_DH/ox_N"/>
</dbReference>
<evidence type="ECO:0000259" key="8">
    <source>
        <dbReference type="Pfam" id="PF02771"/>
    </source>
</evidence>
<dbReference type="InterPro" id="IPR046373">
    <property type="entry name" value="Acyl-CoA_Oxase/DH_mid-dom_sf"/>
</dbReference>
<evidence type="ECO:0000256" key="5">
    <source>
        <dbReference type="RuleBase" id="RU362125"/>
    </source>
</evidence>
<keyword evidence="3 5" id="KW-0285">Flavoprotein</keyword>
<protein>
    <submittedName>
        <fullName evidence="9">Acyl-CoA dehydrogenase family protein</fullName>
    </submittedName>
</protein>
<dbReference type="PANTHER" id="PTHR43884:SF12">
    <property type="entry name" value="ISOVALERYL-COA DEHYDROGENASE, MITOCHONDRIAL-RELATED"/>
    <property type="match status" value="1"/>
</dbReference>
<dbReference type="InterPro" id="IPR006089">
    <property type="entry name" value="Acyl-CoA_DH_CS"/>
</dbReference>
<dbReference type="RefSeq" id="WP_232419118.1">
    <property type="nucleotide sequence ID" value="NZ_CP101990.1"/>
</dbReference>
<evidence type="ECO:0000259" key="7">
    <source>
        <dbReference type="Pfam" id="PF02770"/>
    </source>
</evidence>
<dbReference type="EMBL" id="CP101990">
    <property type="protein sequence ID" value="UUI68267.1"/>
    <property type="molecule type" value="Genomic_DNA"/>
</dbReference>
<accession>A0ABY5KCT1</accession>
<sequence>MDFTFNEDQQEFKALLRAFVDKEVIPVAREWEQAGRYPTEIVEGMAQMGLFGITVPEEYGGLDLDPVSFALVFEELSRGWMGIAGILGSHSLSCRMIAMHGTEEQKKKYLPGLATGERRTGLGLTEPDAGTDMQGIRTTARLDGDHYVVNGSKMWITNARFADPLPVVVKTDPTASPAHRGMSVLLIEQGTPGFEVLKDIPKMGYKGTESCEILLDNVRVPVENLVGGVEGKGMQQTLSALEWGRVNIAARSLGVAQRAFDEALAYSQQRHAFGQQISDFQAIQLKLATMATNLQASRLMTYWAASEVAAGRADGETGMAKIFCSEAVLEAVIDSMKVHGGYGFSSEYEIERLYRDAPLMSIGEGTNDVLRTVVAKSLISGKTKVG</sequence>
<dbReference type="Pfam" id="PF00441">
    <property type="entry name" value="Acyl-CoA_dh_1"/>
    <property type="match status" value="1"/>
</dbReference>
<dbReference type="InterPro" id="IPR009075">
    <property type="entry name" value="AcylCo_DH/oxidase_C"/>
</dbReference>
<keyword evidence="4 5" id="KW-0274">FAD</keyword>
<feature type="domain" description="Acyl-CoA dehydrogenase/oxidase N-terminal" evidence="8">
    <location>
        <begin position="6"/>
        <end position="117"/>
    </location>
</feature>
<feature type="domain" description="Acyl-CoA oxidase/dehydrogenase middle" evidence="7">
    <location>
        <begin position="122"/>
        <end position="218"/>
    </location>
</feature>
<gene>
    <name evidence="9" type="ORF">NP095_13800</name>
</gene>
<evidence type="ECO:0000313" key="9">
    <source>
        <dbReference type="EMBL" id="UUI68267.1"/>
    </source>
</evidence>
<evidence type="ECO:0000256" key="4">
    <source>
        <dbReference type="ARBA" id="ARBA00022827"/>
    </source>
</evidence>
<organism evidence="9 10">
    <name type="scientific">Aeromicrobium duanguangcaii</name>
    <dbReference type="NCBI Taxonomy" id="2968086"/>
    <lineage>
        <taxon>Bacteria</taxon>
        <taxon>Bacillati</taxon>
        <taxon>Actinomycetota</taxon>
        <taxon>Actinomycetes</taxon>
        <taxon>Propionibacteriales</taxon>
        <taxon>Nocardioidaceae</taxon>
        <taxon>Aeromicrobium</taxon>
    </lineage>
</organism>
<dbReference type="Gene3D" id="1.20.140.10">
    <property type="entry name" value="Butyryl-CoA Dehydrogenase, subunit A, domain 3"/>
    <property type="match status" value="1"/>
</dbReference>
<name>A0ABY5KCT1_9ACTN</name>
<dbReference type="PIRSF" id="PIRSF016578">
    <property type="entry name" value="HsaA"/>
    <property type="match status" value="1"/>
</dbReference>
<dbReference type="PROSITE" id="PS00072">
    <property type="entry name" value="ACYL_COA_DH_1"/>
    <property type="match status" value="1"/>
</dbReference>
<dbReference type="Proteomes" id="UP001315860">
    <property type="component" value="Chromosome"/>
</dbReference>
<proteinExistence type="inferred from homology"/>
<dbReference type="SUPFAM" id="SSF56645">
    <property type="entry name" value="Acyl-CoA dehydrogenase NM domain-like"/>
    <property type="match status" value="1"/>
</dbReference>
<comment type="cofactor">
    <cofactor evidence="1 5">
        <name>FAD</name>
        <dbReference type="ChEBI" id="CHEBI:57692"/>
    </cofactor>
</comment>
<evidence type="ECO:0000256" key="2">
    <source>
        <dbReference type="ARBA" id="ARBA00009347"/>
    </source>
</evidence>
<keyword evidence="10" id="KW-1185">Reference proteome</keyword>
<dbReference type="InterPro" id="IPR037069">
    <property type="entry name" value="AcylCoA_DH/ox_N_sf"/>
</dbReference>
<dbReference type="PANTHER" id="PTHR43884">
    <property type="entry name" value="ACYL-COA DEHYDROGENASE"/>
    <property type="match status" value="1"/>
</dbReference>
<evidence type="ECO:0000259" key="6">
    <source>
        <dbReference type="Pfam" id="PF00441"/>
    </source>
</evidence>
<keyword evidence="5" id="KW-0560">Oxidoreductase</keyword>
<dbReference type="Pfam" id="PF02771">
    <property type="entry name" value="Acyl-CoA_dh_N"/>
    <property type="match status" value="1"/>
</dbReference>
<dbReference type="InterPro" id="IPR009100">
    <property type="entry name" value="AcylCoA_DH/oxidase_NM_dom_sf"/>
</dbReference>
<feature type="domain" description="Acyl-CoA dehydrogenase/oxidase C-terminal" evidence="6">
    <location>
        <begin position="231"/>
        <end position="378"/>
    </location>
</feature>
<dbReference type="InterPro" id="IPR036250">
    <property type="entry name" value="AcylCo_DH-like_C"/>
</dbReference>
<reference evidence="9 10" key="1">
    <citation type="submission" date="2022-07" db="EMBL/GenBank/DDBJ databases">
        <title>Novel species in genus Aeromicrobium.</title>
        <authorList>
            <person name="Ye L."/>
        </authorList>
    </citation>
    <scope>NUCLEOTIDE SEQUENCE [LARGE SCALE GENOMIC DNA]</scope>
    <source>
        <strain evidence="10">zg-Y50</strain>
    </source>
</reference>
<evidence type="ECO:0000256" key="1">
    <source>
        <dbReference type="ARBA" id="ARBA00001974"/>
    </source>
</evidence>
<dbReference type="SUPFAM" id="SSF47203">
    <property type="entry name" value="Acyl-CoA dehydrogenase C-terminal domain-like"/>
    <property type="match status" value="1"/>
</dbReference>
<dbReference type="Gene3D" id="2.40.110.10">
    <property type="entry name" value="Butyryl-CoA Dehydrogenase, subunit A, domain 2"/>
    <property type="match status" value="1"/>
</dbReference>
<comment type="similarity">
    <text evidence="2 5">Belongs to the acyl-CoA dehydrogenase family.</text>
</comment>
<dbReference type="InterPro" id="IPR006091">
    <property type="entry name" value="Acyl-CoA_Oxase/DH_mid-dom"/>
</dbReference>
<evidence type="ECO:0000256" key="3">
    <source>
        <dbReference type="ARBA" id="ARBA00022630"/>
    </source>
</evidence>
<evidence type="ECO:0000313" key="10">
    <source>
        <dbReference type="Proteomes" id="UP001315860"/>
    </source>
</evidence>